<dbReference type="EMBL" id="CP162599">
    <property type="protein sequence ID" value="XDK34174.1"/>
    <property type="molecule type" value="Genomic_DNA"/>
</dbReference>
<dbReference type="InterPro" id="IPR035956">
    <property type="entry name" value="RimP_N_sf"/>
</dbReference>
<evidence type="ECO:0000313" key="6">
    <source>
        <dbReference type="EMBL" id="XDK34174.1"/>
    </source>
</evidence>
<protein>
    <recommendedName>
        <fullName evidence="3">Ribosome maturation factor RimP</fullName>
    </recommendedName>
</protein>
<dbReference type="PANTHER" id="PTHR33867">
    <property type="entry name" value="RIBOSOME MATURATION FACTOR RIMP"/>
    <property type="match status" value="1"/>
</dbReference>
<dbReference type="AlphaFoldDB" id="A0AB39HTZ4"/>
<comment type="function">
    <text evidence="3">Required for maturation of 30S ribosomal subunits.</text>
</comment>
<evidence type="ECO:0000259" key="5">
    <source>
        <dbReference type="Pfam" id="PF17384"/>
    </source>
</evidence>
<sequence length="156" mass="17851">MSSKIIESTRELILPIIENEDFELVDIEYVKEGKDWFLRVFIDKDGGISIDECGFVSAALSEKLDEVDFIEGNYYLDVSSPGVERPLKNKTDFEKNVGKNVYVSLYAPIDNQKEYEGVLKHFDEDVATIEYKDKTRKSTVEIPYDKIAKARLAVVL</sequence>
<accession>A0AB39HTZ4</accession>
<dbReference type="Pfam" id="PF02576">
    <property type="entry name" value="RimP_N"/>
    <property type="match status" value="1"/>
</dbReference>
<gene>
    <name evidence="3 6" type="primary">rimP</name>
    <name evidence="6" type="ORF">AB4Y30_07450</name>
</gene>
<organism evidence="6">
    <name type="scientific">Ornithinibacillus sp. 4-3</name>
    <dbReference type="NCBI Taxonomy" id="3231488"/>
    <lineage>
        <taxon>Bacteria</taxon>
        <taxon>Bacillati</taxon>
        <taxon>Bacillota</taxon>
        <taxon>Bacilli</taxon>
        <taxon>Bacillales</taxon>
        <taxon>Bacillaceae</taxon>
        <taxon>Ornithinibacillus</taxon>
    </lineage>
</organism>
<dbReference type="InterPro" id="IPR028998">
    <property type="entry name" value="RimP_C"/>
</dbReference>
<evidence type="ECO:0000256" key="3">
    <source>
        <dbReference type="HAMAP-Rule" id="MF_01077"/>
    </source>
</evidence>
<dbReference type="SUPFAM" id="SSF74942">
    <property type="entry name" value="YhbC-like, C-terminal domain"/>
    <property type="match status" value="1"/>
</dbReference>
<keyword evidence="1 3" id="KW-0963">Cytoplasm</keyword>
<dbReference type="Gene3D" id="3.30.300.70">
    <property type="entry name" value="RimP-like superfamily, N-terminal"/>
    <property type="match status" value="1"/>
</dbReference>
<dbReference type="SUPFAM" id="SSF75420">
    <property type="entry name" value="YhbC-like, N-terminal domain"/>
    <property type="match status" value="1"/>
</dbReference>
<proteinExistence type="inferred from homology"/>
<dbReference type="InterPro" id="IPR003728">
    <property type="entry name" value="Ribosome_maturation_RimP"/>
</dbReference>
<name>A0AB39HTZ4_9BACI</name>
<feature type="domain" description="Ribosome maturation factor RimP C-terminal" evidence="5">
    <location>
        <begin position="87"/>
        <end position="154"/>
    </location>
</feature>
<dbReference type="InterPro" id="IPR036847">
    <property type="entry name" value="RimP_C_sf"/>
</dbReference>
<dbReference type="Gene3D" id="2.30.30.180">
    <property type="entry name" value="Ribosome maturation factor RimP, C-terminal domain"/>
    <property type="match status" value="1"/>
</dbReference>
<dbReference type="RefSeq" id="WP_368654851.1">
    <property type="nucleotide sequence ID" value="NZ_CP162599.1"/>
</dbReference>
<dbReference type="GO" id="GO:0005829">
    <property type="term" value="C:cytosol"/>
    <property type="evidence" value="ECO:0007669"/>
    <property type="project" value="TreeGrafter"/>
</dbReference>
<dbReference type="PANTHER" id="PTHR33867:SF1">
    <property type="entry name" value="RIBOSOME MATURATION FACTOR RIMP"/>
    <property type="match status" value="1"/>
</dbReference>
<comment type="subcellular location">
    <subcellularLocation>
        <location evidence="3">Cytoplasm</location>
    </subcellularLocation>
</comment>
<dbReference type="CDD" id="cd01734">
    <property type="entry name" value="YlxS_C"/>
    <property type="match status" value="1"/>
</dbReference>
<evidence type="ECO:0000259" key="4">
    <source>
        <dbReference type="Pfam" id="PF02576"/>
    </source>
</evidence>
<dbReference type="FunFam" id="3.30.300.70:FF:000001">
    <property type="entry name" value="Ribosome maturation factor RimP"/>
    <property type="match status" value="1"/>
</dbReference>
<dbReference type="GO" id="GO:0000028">
    <property type="term" value="P:ribosomal small subunit assembly"/>
    <property type="evidence" value="ECO:0007669"/>
    <property type="project" value="TreeGrafter"/>
</dbReference>
<comment type="similarity">
    <text evidence="3">Belongs to the RimP family.</text>
</comment>
<reference evidence="6" key="1">
    <citation type="submission" date="2024-07" db="EMBL/GenBank/DDBJ databases">
        <title>Halotolerant mesophilic bacterium Ornithinibacillus sp. 4-3, sp. nov., isolated from soil.</title>
        <authorList>
            <person name="Sidarenka A.V."/>
            <person name="Guliayeva D.E."/>
            <person name="Leanovich S.I."/>
            <person name="Hileuskaya K.S."/>
            <person name="Akhremchuk A.E."/>
            <person name="Sikolenko M.A."/>
            <person name="Valentovich L.N."/>
        </authorList>
    </citation>
    <scope>NUCLEOTIDE SEQUENCE</scope>
    <source>
        <strain evidence="6">4-3</strain>
    </source>
</reference>
<feature type="domain" description="Ribosome maturation factor RimP N-terminal" evidence="4">
    <location>
        <begin position="13"/>
        <end position="84"/>
    </location>
</feature>
<dbReference type="NCBIfam" id="NF000928">
    <property type="entry name" value="PRK00092.1-2"/>
    <property type="match status" value="1"/>
</dbReference>
<dbReference type="InterPro" id="IPR028989">
    <property type="entry name" value="RimP_N"/>
</dbReference>
<dbReference type="GO" id="GO:0006412">
    <property type="term" value="P:translation"/>
    <property type="evidence" value="ECO:0007669"/>
    <property type="project" value="TreeGrafter"/>
</dbReference>
<dbReference type="Pfam" id="PF17384">
    <property type="entry name" value="DUF150_C"/>
    <property type="match status" value="1"/>
</dbReference>
<evidence type="ECO:0000256" key="2">
    <source>
        <dbReference type="ARBA" id="ARBA00022517"/>
    </source>
</evidence>
<dbReference type="HAMAP" id="MF_01077">
    <property type="entry name" value="RimP"/>
    <property type="match status" value="1"/>
</dbReference>
<evidence type="ECO:0000256" key="1">
    <source>
        <dbReference type="ARBA" id="ARBA00022490"/>
    </source>
</evidence>
<keyword evidence="2 3" id="KW-0690">Ribosome biogenesis</keyword>